<dbReference type="Pfam" id="PF13477">
    <property type="entry name" value="Glyco_trans_4_2"/>
    <property type="match status" value="1"/>
</dbReference>
<proteinExistence type="predicted"/>
<feature type="domain" description="Glycosyl transferase family 1" evidence="1">
    <location>
        <begin position="188"/>
        <end position="312"/>
    </location>
</feature>
<keyword evidence="3" id="KW-0808">Transferase</keyword>
<dbReference type="Gene3D" id="3.40.50.2000">
    <property type="entry name" value="Glycogen Phosphorylase B"/>
    <property type="match status" value="2"/>
</dbReference>
<feature type="domain" description="Glycosyltransferase subfamily 4-like N-terminal" evidence="2">
    <location>
        <begin position="8"/>
        <end position="140"/>
    </location>
</feature>
<protein>
    <submittedName>
        <fullName evidence="3">Glycosyltransferase family 4 protein</fullName>
    </submittedName>
</protein>
<dbReference type="PANTHER" id="PTHR45947">
    <property type="entry name" value="SULFOQUINOVOSYL TRANSFERASE SQD2"/>
    <property type="match status" value="1"/>
</dbReference>
<keyword evidence="4" id="KW-1185">Reference proteome</keyword>
<dbReference type="RefSeq" id="WP_168877511.1">
    <property type="nucleotide sequence ID" value="NZ_JABAIM010000002.1"/>
</dbReference>
<evidence type="ECO:0000313" key="4">
    <source>
        <dbReference type="Proteomes" id="UP000587991"/>
    </source>
</evidence>
<dbReference type="GO" id="GO:0016757">
    <property type="term" value="F:glycosyltransferase activity"/>
    <property type="evidence" value="ECO:0007669"/>
    <property type="project" value="TreeGrafter"/>
</dbReference>
<dbReference type="EMBL" id="JABAIM010000002">
    <property type="protein sequence ID" value="NLR75881.1"/>
    <property type="molecule type" value="Genomic_DNA"/>
</dbReference>
<evidence type="ECO:0000259" key="1">
    <source>
        <dbReference type="Pfam" id="PF00534"/>
    </source>
</evidence>
<name>A0A847S224_9NEIS</name>
<organism evidence="3 4">
    <name type="scientific">Leeia aquatica</name>
    <dbReference type="NCBI Taxonomy" id="2725557"/>
    <lineage>
        <taxon>Bacteria</taxon>
        <taxon>Pseudomonadati</taxon>
        <taxon>Pseudomonadota</taxon>
        <taxon>Betaproteobacteria</taxon>
        <taxon>Neisseriales</taxon>
        <taxon>Leeiaceae</taxon>
        <taxon>Leeia</taxon>
    </lineage>
</organism>
<comment type="caution">
    <text evidence="3">The sequence shown here is derived from an EMBL/GenBank/DDBJ whole genome shotgun (WGS) entry which is preliminary data.</text>
</comment>
<reference evidence="3 4" key="1">
    <citation type="submission" date="2020-04" db="EMBL/GenBank/DDBJ databases">
        <title>Draft genome of Leeia sp. IMCC25680.</title>
        <authorList>
            <person name="Song J."/>
            <person name="Cho J.-C."/>
        </authorList>
    </citation>
    <scope>NUCLEOTIDE SEQUENCE [LARGE SCALE GENOMIC DNA]</scope>
    <source>
        <strain evidence="3 4">IMCC25680</strain>
    </source>
</reference>
<gene>
    <name evidence="3" type="ORF">HF682_12000</name>
</gene>
<dbReference type="InterPro" id="IPR001296">
    <property type="entry name" value="Glyco_trans_1"/>
</dbReference>
<evidence type="ECO:0000259" key="2">
    <source>
        <dbReference type="Pfam" id="PF13477"/>
    </source>
</evidence>
<dbReference type="InterPro" id="IPR028098">
    <property type="entry name" value="Glyco_trans_4-like_N"/>
</dbReference>
<accession>A0A847S224</accession>
<dbReference type="AlphaFoldDB" id="A0A847S224"/>
<sequence length="364" mass="41090">MSPVLDTLLLIGTHSIHTHRFLAGIAPHCRQVVLISNGEPGPEWCPPNLCEVVQVDFGLRAWRTARRIRQVIARYQPQLVHVHQANSVAWHARRALKGSVLPMVLSCWGSDVLLLPKRSLLHHWMVRGNLRAARLLTADSQVLLQQAQKVAGLAVAGQWLLFGLPELPSPPLDLASRPKRMLSCRLHKPLYRVDAILRAVAVLQQRGQWQDWQLEVAASGPDTPALQALARELGLGESVQFTGFMPHAKLLQAYARSRLFVSVPESDSTPVSLLEAMAYGCLPVLSDLPANREWVEDGQQGFICRDVKQLTDDLWRAMQWCEQQPERWQQQMLANHQRIRETAWFPQNMAQCAALYQRILEGRA</sequence>
<dbReference type="Proteomes" id="UP000587991">
    <property type="component" value="Unassembled WGS sequence"/>
</dbReference>
<evidence type="ECO:0000313" key="3">
    <source>
        <dbReference type="EMBL" id="NLR75881.1"/>
    </source>
</evidence>
<dbReference type="SUPFAM" id="SSF53756">
    <property type="entry name" value="UDP-Glycosyltransferase/glycogen phosphorylase"/>
    <property type="match status" value="1"/>
</dbReference>
<dbReference type="InterPro" id="IPR050194">
    <property type="entry name" value="Glycosyltransferase_grp1"/>
</dbReference>
<dbReference type="Pfam" id="PF00534">
    <property type="entry name" value="Glycos_transf_1"/>
    <property type="match status" value="1"/>
</dbReference>
<dbReference type="PANTHER" id="PTHR45947:SF3">
    <property type="entry name" value="SULFOQUINOVOSYL TRANSFERASE SQD2"/>
    <property type="match status" value="1"/>
</dbReference>